<reference evidence="2" key="1">
    <citation type="journal article" date="2014" name="Int. J. Syst. Evol. Microbiol.">
        <title>Complete genome sequence of Corynebacterium casei LMG S-19264T (=DSM 44701T), isolated from a smear-ripened cheese.</title>
        <authorList>
            <consortium name="US DOE Joint Genome Institute (JGI-PGF)"/>
            <person name="Walter F."/>
            <person name="Albersmeier A."/>
            <person name="Kalinowski J."/>
            <person name="Ruckert C."/>
        </authorList>
    </citation>
    <scope>NUCLEOTIDE SEQUENCE</scope>
    <source>
        <strain evidence="2">CGMCC 1.14988</strain>
    </source>
</reference>
<dbReference type="EMBL" id="BMHA01000003">
    <property type="protein sequence ID" value="GGI04715.1"/>
    <property type="molecule type" value="Genomic_DNA"/>
</dbReference>
<organism evidence="2 3">
    <name type="scientific">Egicoccus halophilus</name>
    <dbReference type="NCBI Taxonomy" id="1670830"/>
    <lineage>
        <taxon>Bacteria</taxon>
        <taxon>Bacillati</taxon>
        <taxon>Actinomycetota</taxon>
        <taxon>Nitriliruptoria</taxon>
        <taxon>Egicoccales</taxon>
        <taxon>Egicoccaceae</taxon>
        <taxon>Egicoccus</taxon>
    </lineage>
</organism>
<evidence type="ECO:0000256" key="1">
    <source>
        <dbReference type="SAM" id="MobiDB-lite"/>
    </source>
</evidence>
<proteinExistence type="predicted"/>
<evidence type="ECO:0000313" key="3">
    <source>
        <dbReference type="Proteomes" id="UP000650511"/>
    </source>
</evidence>
<feature type="compositionally biased region" description="Polar residues" evidence="1">
    <location>
        <begin position="87"/>
        <end position="103"/>
    </location>
</feature>
<accession>A0A8J3AC33</accession>
<protein>
    <submittedName>
        <fullName evidence="2">Uncharacterized protein</fullName>
    </submittedName>
</protein>
<reference evidence="2" key="2">
    <citation type="submission" date="2020-09" db="EMBL/GenBank/DDBJ databases">
        <authorList>
            <person name="Sun Q."/>
            <person name="Zhou Y."/>
        </authorList>
    </citation>
    <scope>NUCLEOTIDE SEQUENCE</scope>
    <source>
        <strain evidence="2">CGMCC 1.14988</strain>
    </source>
</reference>
<gene>
    <name evidence="2" type="ORF">GCM10011354_10480</name>
</gene>
<evidence type="ECO:0000313" key="2">
    <source>
        <dbReference type="EMBL" id="GGI04715.1"/>
    </source>
</evidence>
<feature type="region of interest" description="Disordered" evidence="1">
    <location>
        <begin position="1"/>
        <end position="103"/>
    </location>
</feature>
<keyword evidence="3" id="KW-1185">Reference proteome</keyword>
<dbReference type="Proteomes" id="UP000650511">
    <property type="component" value="Unassembled WGS sequence"/>
</dbReference>
<name>A0A8J3AC33_9ACTN</name>
<dbReference type="AlphaFoldDB" id="A0A8J3AC33"/>
<comment type="caution">
    <text evidence="2">The sequence shown here is derived from an EMBL/GenBank/DDBJ whole genome shotgun (WGS) entry which is preliminary data.</text>
</comment>
<sequence length="103" mass="10896">MPHAPRGFRADGLRSRLRSPTDRPPPPQGVRHTAVCRQPTSVSGSRQALGGARRKRCARRATNGIRAHARYRLGASGSGASPCATRPCTSVSTHAVSRGSSAR</sequence>